<keyword evidence="1" id="KW-0675">Receptor</keyword>
<dbReference type="Proteomes" id="UP001454036">
    <property type="component" value="Unassembled WGS sequence"/>
</dbReference>
<dbReference type="SUPFAM" id="SSF56672">
    <property type="entry name" value="DNA/RNA polymerases"/>
    <property type="match status" value="1"/>
</dbReference>
<name>A0AAV3RIH8_LITER</name>
<dbReference type="PANTHER" id="PTHR11439">
    <property type="entry name" value="GAG-POL-RELATED RETROTRANSPOSON"/>
    <property type="match status" value="1"/>
</dbReference>
<evidence type="ECO:0000313" key="2">
    <source>
        <dbReference type="Proteomes" id="UP001454036"/>
    </source>
</evidence>
<reference evidence="1 2" key="1">
    <citation type="submission" date="2024-01" db="EMBL/GenBank/DDBJ databases">
        <title>The complete chloroplast genome sequence of Lithospermum erythrorhizon: insights into the phylogenetic relationship among Boraginaceae species and the maternal lineages of purple gromwells.</title>
        <authorList>
            <person name="Okada T."/>
            <person name="Watanabe K."/>
        </authorList>
    </citation>
    <scope>NUCLEOTIDE SEQUENCE [LARGE SCALE GENOMIC DNA]</scope>
</reference>
<protein>
    <submittedName>
        <fullName evidence="1">Transmembrane signal receptor</fullName>
    </submittedName>
</protein>
<organism evidence="1 2">
    <name type="scientific">Lithospermum erythrorhizon</name>
    <name type="common">Purple gromwell</name>
    <name type="synonym">Lithospermum officinale var. erythrorhizon</name>
    <dbReference type="NCBI Taxonomy" id="34254"/>
    <lineage>
        <taxon>Eukaryota</taxon>
        <taxon>Viridiplantae</taxon>
        <taxon>Streptophyta</taxon>
        <taxon>Embryophyta</taxon>
        <taxon>Tracheophyta</taxon>
        <taxon>Spermatophyta</taxon>
        <taxon>Magnoliopsida</taxon>
        <taxon>eudicotyledons</taxon>
        <taxon>Gunneridae</taxon>
        <taxon>Pentapetalae</taxon>
        <taxon>asterids</taxon>
        <taxon>lamiids</taxon>
        <taxon>Boraginales</taxon>
        <taxon>Boraginaceae</taxon>
        <taxon>Boraginoideae</taxon>
        <taxon>Lithospermeae</taxon>
        <taxon>Lithospermum</taxon>
    </lineage>
</organism>
<dbReference type="CDD" id="cd09272">
    <property type="entry name" value="RNase_HI_RT_Ty1"/>
    <property type="match status" value="1"/>
</dbReference>
<keyword evidence="2" id="KW-1185">Reference proteome</keyword>
<dbReference type="AlphaFoldDB" id="A0AAV3RIH8"/>
<dbReference type="InterPro" id="IPR043502">
    <property type="entry name" value="DNA/RNA_pol_sf"/>
</dbReference>
<sequence length="211" mass="24153">MDQAKKVATPLVHDWNVEDTNSPLLEDPIQYRRPVGRLFYLNFTRPDLTFSVHHLSQFMQHPTHCHWSATLHVVKYLKGTTTHVLFYPANTNMEITTFCDADWAKCTLTRRSVIGYCIMMGGALISWKSKKQNIVSRSSAKVEYRSATMTVCELQWISCILADLQQPIIKQITLQFYIPTKDQLADVFTKVIPSPQHCSLLFKGFSSIVPS</sequence>
<dbReference type="PANTHER" id="PTHR11439:SF470">
    <property type="entry name" value="CYSTEINE-RICH RLK (RECEPTOR-LIKE PROTEIN KINASE) 8"/>
    <property type="match status" value="1"/>
</dbReference>
<keyword evidence="1" id="KW-0472">Membrane</keyword>
<comment type="caution">
    <text evidence="1">The sequence shown here is derived from an EMBL/GenBank/DDBJ whole genome shotgun (WGS) entry which is preliminary data.</text>
</comment>
<evidence type="ECO:0000313" key="1">
    <source>
        <dbReference type="EMBL" id="GAA0174935.1"/>
    </source>
</evidence>
<keyword evidence="1" id="KW-0812">Transmembrane</keyword>
<gene>
    <name evidence="1" type="ORF">LIER_41820</name>
</gene>
<dbReference type="EMBL" id="BAABME010027025">
    <property type="protein sequence ID" value="GAA0174935.1"/>
    <property type="molecule type" value="Genomic_DNA"/>
</dbReference>
<proteinExistence type="predicted"/>
<accession>A0AAV3RIH8</accession>